<evidence type="ECO:0000259" key="1">
    <source>
        <dbReference type="Pfam" id="PF00534"/>
    </source>
</evidence>
<accession>A0ABW5ZA56</accession>
<protein>
    <submittedName>
        <fullName evidence="2">Glycosyltransferase family 4 protein</fullName>
        <ecNumber evidence="2">2.4.-.-</ecNumber>
    </submittedName>
</protein>
<dbReference type="Gene3D" id="3.40.50.2000">
    <property type="entry name" value="Glycogen Phosphorylase B"/>
    <property type="match status" value="2"/>
</dbReference>
<sequence>MKIKILYLGNKLAKHGYNKTTIETLGPALEQEDYVVYYSSDKKMFFFRLMDMVKAVFLYRNKVDYVLIDTYSTKAFWYALFSSQVARLLKLKYIPILHGGNLPQRLKNNPYLSRLIFQNAYKNVAPSAYLQNAFEAFGYSNIVPIANAISIKEYAFLERISFEPKLLWVRAFAAIYNPKMAVDVLLSLKQKYPNASLTMVGPEKDGSLQTTKEYAQSKGVTINFTGQLPKEAWLKLATEHNIFINTTHFDNAPVSVMEAMALGVPVVSTNVGGIPYLIQDELDGFLVGDNQATEMVDKIIKLITNPTANRVMVKKARKKMELLDWKIIKHQWRNLLK</sequence>
<dbReference type="Proteomes" id="UP001597549">
    <property type="component" value="Unassembled WGS sequence"/>
</dbReference>
<comment type="caution">
    <text evidence="2">The sequence shown here is derived from an EMBL/GenBank/DDBJ whole genome shotgun (WGS) entry which is preliminary data.</text>
</comment>
<reference evidence="3" key="1">
    <citation type="journal article" date="2019" name="Int. J. Syst. Evol. Microbiol.">
        <title>The Global Catalogue of Microorganisms (GCM) 10K type strain sequencing project: providing services to taxonomists for standard genome sequencing and annotation.</title>
        <authorList>
            <consortium name="The Broad Institute Genomics Platform"/>
            <consortium name="The Broad Institute Genome Sequencing Center for Infectious Disease"/>
            <person name="Wu L."/>
            <person name="Ma J."/>
        </authorList>
    </citation>
    <scope>NUCLEOTIDE SEQUENCE [LARGE SCALE GENOMIC DNA]</scope>
    <source>
        <strain evidence="3">KCTC 52644</strain>
    </source>
</reference>
<dbReference type="Pfam" id="PF00534">
    <property type="entry name" value="Glycos_transf_1"/>
    <property type="match status" value="1"/>
</dbReference>
<keyword evidence="2" id="KW-0328">Glycosyltransferase</keyword>
<dbReference type="EC" id="2.4.-.-" evidence="2"/>
<dbReference type="GO" id="GO:0016757">
    <property type="term" value="F:glycosyltransferase activity"/>
    <property type="evidence" value="ECO:0007669"/>
    <property type="project" value="UniProtKB-KW"/>
</dbReference>
<evidence type="ECO:0000313" key="2">
    <source>
        <dbReference type="EMBL" id="MFD2909744.1"/>
    </source>
</evidence>
<dbReference type="InterPro" id="IPR001296">
    <property type="entry name" value="Glyco_trans_1"/>
</dbReference>
<evidence type="ECO:0000313" key="3">
    <source>
        <dbReference type="Proteomes" id="UP001597549"/>
    </source>
</evidence>
<dbReference type="EMBL" id="JBHUOL010000021">
    <property type="protein sequence ID" value="MFD2909744.1"/>
    <property type="molecule type" value="Genomic_DNA"/>
</dbReference>
<dbReference type="CDD" id="cd03801">
    <property type="entry name" value="GT4_PimA-like"/>
    <property type="match status" value="1"/>
</dbReference>
<dbReference type="SUPFAM" id="SSF53756">
    <property type="entry name" value="UDP-Glycosyltransferase/glycogen phosphorylase"/>
    <property type="match status" value="1"/>
</dbReference>
<keyword evidence="3" id="KW-1185">Reference proteome</keyword>
<keyword evidence="2" id="KW-0808">Transferase</keyword>
<dbReference type="RefSeq" id="WP_379808548.1">
    <property type="nucleotide sequence ID" value="NZ_JBHUOL010000021.1"/>
</dbReference>
<organism evidence="2 3">
    <name type="scientific">Flavobacterium ardleyense</name>
    <dbReference type="NCBI Taxonomy" id="2038737"/>
    <lineage>
        <taxon>Bacteria</taxon>
        <taxon>Pseudomonadati</taxon>
        <taxon>Bacteroidota</taxon>
        <taxon>Flavobacteriia</taxon>
        <taxon>Flavobacteriales</taxon>
        <taxon>Flavobacteriaceae</taxon>
        <taxon>Flavobacterium</taxon>
    </lineage>
</organism>
<name>A0ABW5ZA56_9FLAO</name>
<proteinExistence type="predicted"/>
<dbReference type="PANTHER" id="PTHR12526">
    <property type="entry name" value="GLYCOSYLTRANSFERASE"/>
    <property type="match status" value="1"/>
</dbReference>
<feature type="domain" description="Glycosyl transferase family 1" evidence="1">
    <location>
        <begin position="163"/>
        <end position="318"/>
    </location>
</feature>
<gene>
    <name evidence="2" type="ORF">ACFSX9_13485</name>
</gene>
<dbReference type="PANTHER" id="PTHR12526:SF630">
    <property type="entry name" value="GLYCOSYLTRANSFERASE"/>
    <property type="match status" value="1"/>
</dbReference>